<dbReference type="FunFam" id="2.30.42.10:FF:000043">
    <property type="entry name" value="Syntenin-1 isoform X1"/>
    <property type="match status" value="1"/>
</dbReference>
<organism evidence="4 5">
    <name type="scientific">Trichonephila clavata</name>
    <name type="common">Joro spider</name>
    <name type="synonym">Nephila clavata</name>
    <dbReference type="NCBI Taxonomy" id="2740835"/>
    <lineage>
        <taxon>Eukaryota</taxon>
        <taxon>Metazoa</taxon>
        <taxon>Ecdysozoa</taxon>
        <taxon>Arthropoda</taxon>
        <taxon>Chelicerata</taxon>
        <taxon>Arachnida</taxon>
        <taxon>Araneae</taxon>
        <taxon>Araneomorphae</taxon>
        <taxon>Entelegynae</taxon>
        <taxon>Araneoidea</taxon>
        <taxon>Nephilidae</taxon>
        <taxon>Trichonephila</taxon>
    </lineage>
</organism>
<dbReference type="PANTHER" id="PTHR12345">
    <property type="entry name" value="SYNTENIN RELATED"/>
    <property type="match status" value="1"/>
</dbReference>
<dbReference type="Proteomes" id="UP000887116">
    <property type="component" value="Unassembled WGS sequence"/>
</dbReference>
<dbReference type="SUPFAM" id="SSF50156">
    <property type="entry name" value="PDZ domain-like"/>
    <property type="match status" value="2"/>
</dbReference>
<evidence type="ECO:0000256" key="1">
    <source>
        <dbReference type="ARBA" id="ARBA00022737"/>
    </source>
</evidence>
<sequence length="359" mass="39145">MLTYLKLKELGQSNEKRVFCTQDFDKCVHSRNFITFGYYKGNQPIKMSLYPSLEDMKVDQMARAQVAHAAQAAYPPAYPSSGHSSGYSASAPPYPTTPTSKPVSDDKLASLYPVLDEYMGLQLPQHMQQYQSTAVVPASQNTVAVPSTKPTTMVAPISGNSVGLARAQVTHGLREVILCKDGNGRVGLRVQAVNKGVFIILVQKNTPAAMAGLRFGDQILMINDVAVAGFSMDDVHKMIKKADPNRITMVVRDRPFERTITVHKDSAGTVGFGFKNGKIINIVKDSSAARNGVLIDHNLLEVNGQNVVGLKDKETSAIIREAASPVTVTIMPAFVYDHMMKNTASSFIKKTMDHSIPDL</sequence>
<protein>
    <submittedName>
        <fullName evidence="4">Syntenin-1</fullName>
    </submittedName>
</protein>
<dbReference type="InterPro" id="IPR036034">
    <property type="entry name" value="PDZ_sf"/>
</dbReference>
<keyword evidence="5" id="KW-1185">Reference proteome</keyword>
<dbReference type="OrthoDB" id="10059177at2759"/>
<dbReference type="InterPro" id="IPR001478">
    <property type="entry name" value="PDZ"/>
</dbReference>
<dbReference type="Pfam" id="PF00595">
    <property type="entry name" value="PDZ"/>
    <property type="match status" value="2"/>
</dbReference>
<dbReference type="CDD" id="cd06794">
    <property type="entry name" value="PDZ2_syntenin-like"/>
    <property type="match status" value="1"/>
</dbReference>
<feature type="compositionally biased region" description="Low complexity" evidence="2">
    <location>
        <begin position="81"/>
        <end position="91"/>
    </location>
</feature>
<evidence type="ECO:0000259" key="3">
    <source>
        <dbReference type="PROSITE" id="PS50106"/>
    </source>
</evidence>
<gene>
    <name evidence="4" type="primary">SDCBP</name>
    <name evidence="4" type="ORF">TNCT_251391</name>
</gene>
<reference evidence="4" key="1">
    <citation type="submission" date="2020-07" db="EMBL/GenBank/DDBJ databases">
        <title>Multicomponent nature underlies the extraordinary mechanical properties of spider dragline silk.</title>
        <authorList>
            <person name="Kono N."/>
            <person name="Nakamura H."/>
            <person name="Mori M."/>
            <person name="Yoshida Y."/>
            <person name="Ohtoshi R."/>
            <person name="Malay A.D."/>
            <person name="Moran D.A.P."/>
            <person name="Tomita M."/>
            <person name="Numata K."/>
            <person name="Arakawa K."/>
        </authorList>
    </citation>
    <scope>NUCLEOTIDE SEQUENCE</scope>
</reference>
<dbReference type="GO" id="GO:0005886">
    <property type="term" value="C:plasma membrane"/>
    <property type="evidence" value="ECO:0007669"/>
    <property type="project" value="TreeGrafter"/>
</dbReference>
<feature type="region of interest" description="Disordered" evidence="2">
    <location>
        <begin position="81"/>
        <end position="105"/>
    </location>
</feature>
<dbReference type="Gene3D" id="2.30.42.10">
    <property type="match status" value="2"/>
</dbReference>
<dbReference type="PANTHER" id="PTHR12345:SF3">
    <property type="entry name" value="PDZ DOMAIN-CONTAINING PROTEIN"/>
    <property type="match status" value="1"/>
</dbReference>
<accession>A0A8X6H4U8</accession>
<evidence type="ECO:0000313" key="5">
    <source>
        <dbReference type="Proteomes" id="UP000887116"/>
    </source>
</evidence>
<comment type="caution">
    <text evidence="4">The sequence shown here is derived from an EMBL/GenBank/DDBJ whole genome shotgun (WGS) entry which is preliminary data.</text>
</comment>
<feature type="domain" description="PDZ" evidence="3">
    <location>
        <begin position="259"/>
        <end position="334"/>
    </location>
</feature>
<dbReference type="GO" id="GO:0005737">
    <property type="term" value="C:cytoplasm"/>
    <property type="evidence" value="ECO:0007669"/>
    <property type="project" value="TreeGrafter"/>
</dbReference>
<dbReference type="SMART" id="SM00228">
    <property type="entry name" value="PDZ"/>
    <property type="match status" value="2"/>
</dbReference>
<name>A0A8X6H4U8_TRICU</name>
<proteinExistence type="predicted"/>
<dbReference type="InterPro" id="IPR051230">
    <property type="entry name" value="APP-Binding"/>
</dbReference>
<dbReference type="EMBL" id="BMAO01010428">
    <property type="protein sequence ID" value="GFQ67127.1"/>
    <property type="molecule type" value="Genomic_DNA"/>
</dbReference>
<dbReference type="CDD" id="cd06721">
    <property type="entry name" value="PDZ1_syntenin-like"/>
    <property type="match status" value="1"/>
</dbReference>
<evidence type="ECO:0000256" key="2">
    <source>
        <dbReference type="SAM" id="MobiDB-lite"/>
    </source>
</evidence>
<evidence type="ECO:0000313" key="4">
    <source>
        <dbReference type="EMBL" id="GFQ67127.1"/>
    </source>
</evidence>
<dbReference type="AlphaFoldDB" id="A0A8X6H4U8"/>
<keyword evidence="1" id="KW-0677">Repeat</keyword>
<dbReference type="PROSITE" id="PS50106">
    <property type="entry name" value="PDZ"/>
    <property type="match status" value="2"/>
</dbReference>
<feature type="domain" description="PDZ" evidence="3">
    <location>
        <begin position="175"/>
        <end position="254"/>
    </location>
</feature>